<accession>A0ABY4X2Q6</accession>
<evidence type="ECO:0000256" key="1">
    <source>
        <dbReference type="SAM" id="Coils"/>
    </source>
</evidence>
<sequence length="219" mass="24051">MKQAIEFLHQKADHLIVGPRKKQPQSSYILVHEGLALIRLGKLELPVCKGQGFWLPTGCLSAVTILQGSVVSTLDFSVRSTVVLPNSAGYVLPSLLLQGIAQQLNLETNGSWSGSHGRLLRCARDYLSTVSPNDRYDANTLKLAEAITKLENLNDKKKQKDQSIFQLTGFSGEQIALQLSIRDCVKKLKSGQKLAKIAQQASITEQELMLQIEKTIGAI</sequence>
<evidence type="ECO:0000313" key="2">
    <source>
        <dbReference type="EMBL" id="USH05559.1"/>
    </source>
</evidence>
<feature type="coiled-coil region" evidence="1">
    <location>
        <begin position="136"/>
        <end position="163"/>
    </location>
</feature>
<name>A0ABY4X2Q6_9GAMM</name>
<keyword evidence="1" id="KW-0175">Coiled coil</keyword>
<dbReference type="Proteomes" id="UP001056255">
    <property type="component" value="Chromosome II"/>
</dbReference>
<evidence type="ECO:0008006" key="4">
    <source>
        <dbReference type="Google" id="ProtNLM"/>
    </source>
</evidence>
<proteinExistence type="predicted"/>
<dbReference type="RefSeq" id="WP_251882283.1">
    <property type="nucleotide sequence ID" value="NZ_CP082276.1"/>
</dbReference>
<organism evidence="2 3">
    <name type="scientific">Grimontia kaedaensis</name>
    <dbReference type="NCBI Taxonomy" id="2872157"/>
    <lineage>
        <taxon>Bacteria</taxon>
        <taxon>Pseudomonadati</taxon>
        <taxon>Pseudomonadota</taxon>
        <taxon>Gammaproteobacteria</taxon>
        <taxon>Vibrionales</taxon>
        <taxon>Vibrionaceae</taxon>
        <taxon>Grimontia</taxon>
    </lineage>
</organism>
<gene>
    <name evidence="2" type="ORF">K6Q96_20390</name>
</gene>
<keyword evidence="3" id="KW-1185">Reference proteome</keyword>
<dbReference type="EMBL" id="CP082276">
    <property type="protein sequence ID" value="USH05559.1"/>
    <property type="molecule type" value="Genomic_DNA"/>
</dbReference>
<reference evidence="2" key="1">
    <citation type="submission" date="2021-08" db="EMBL/GenBank/DDBJ databases">
        <authorList>
            <person name="Sakaguchi M."/>
            <person name="Kikuchi T."/>
            <person name="Urbanczyk H."/>
        </authorList>
    </citation>
    <scope>NUCLEOTIDE SEQUENCE</scope>
    <source>
        <strain evidence="2">020920N</strain>
    </source>
</reference>
<protein>
    <recommendedName>
        <fullName evidence="4">AraC family transcriptional regulator</fullName>
    </recommendedName>
</protein>
<evidence type="ECO:0000313" key="3">
    <source>
        <dbReference type="Proteomes" id="UP001056255"/>
    </source>
</evidence>